<dbReference type="InterPro" id="IPR005512">
    <property type="entry name" value="PRONE_dom"/>
</dbReference>
<evidence type="ECO:0000256" key="1">
    <source>
        <dbReference type="ARBA" id="ARBA00022658"/>
    </source>
</evidence>
<keyword evidence="1 2" id="KW-0344">Guanine-nucleotide releasing factor</keyword>
<evidence type="ECO:0000313" key="4">
    <source>
        <dbReference type="EMBL" id="KAG7573726.1"/>
    </source>
</evidence>
<dbReference type="FunFam" id="1.20.58.2010:FF:000001">
    <property type="entry name" value="Rop guanine nucleotide exchange factor 14"/>
    <property type="match status" value="1"/>
</dbReference>
<dbReference type="EMBL" id="JAEFBJ010000009">
    <property type="protein sequence ID" value="KAG7573726.1"/>
    <property type="molecule type" value="Genomic_DNA"/>
</dbReference>
<protein>
    <submittedName>
        <fullName evidence="4">PRONE domain</fullName>
    </submittedName>
</protein>
<name>A0A8T2AP64_ARASU</name>
<dbReference type="PANTHER" id="PTHR33101:SF52">
    <property type="entry name" value="PRONE DOMAIN-CONTAINING PROTEIN"/>
    <property type="match status" value="1"/>
</dbReference>
<organism evidence="4 5">
    <name type="scientific">Arabidopsis suecica</name>
    <name type="common">Swedish thale-cress</name>
    <name type="synonym">Cardaminopsis suecica</name>
    <dbReference type="NCBI Taxonomy" id="45249"/>
    <lineage>
        <taxon>Eukaryota</taxon>
        <taxon>Viridiplantae</taxon>
        <taxon>Streptophyta</taxon>
        <taxon>Embryophyta</taxon>
        <taxon>Tracheophyta</taxon>
        <taxon>Spermatophyta</taxon>
        <taxon>Magnoliopsida</taxon>
        <taxon>eudicotyledons</taxon>
        <taxon>Gunneridae</taxon>
        <taxon>Pentapetalae</taxon>
        <taxon>rosids</taxon>
        <taxon>malvids</taxon>
        <taxon>Brassicales</taxon>
        <taxon>Brassicaceae</taxon>
        <taxon>Camelineae</taxon>
        <taxon>Arabidopsis</taxon>
    </lineage>
</organism>
<sequence length="481" mass="54149">MTYDGLETCIINNQSLEEESGTSRGDEYPTDSLDDDAFSSCSSSKDMFESFSSKMLPRKSCSDDWDFNRSCIHLYGNEKPGYALCFSDVEAMKERFSKLFLGEDVTGGCNGVQTALALSNAITHLATSVFGELWKLEPLCEDKKQRWRTEMDWLLSPTSYMIELVPSKQDGENGRSLEIMTPKARADIHMNLPALRKLDSMLIETLDSVVNTEFWYSEVGHKAEGKNKITRESKRWWLPSPKVPEPGLYCSGRKKLVEKGNVVYQIFKAAKSINQNVLLEMPVPTIVKDALPKSGKTSLGDDLYKMLLASESASVDEIFMSLSLVTERAALEIVNRLEAAIYVWKERRAEQASSGKSPVRASWSLVKDSISEISRFELLINRAERLNDQIKYKFSNLPQSFVDATKIQYGKDIGHAILEAYSRILANLAFRILSRIEEILQEDALSNPNISGSNEVVRTPDRLIYTMNKADDGTRTGLDRS</sequence>
<dbReference type="FunFam" id="1.20.58.2010:FF:000003">
    <property type="entry name" value="Rop guanine nucleotide exchange factor 14"/>
    <property type="match status" value="1"/>
</dbReference>
<dbReference type="PROSITE" id="PS51334">
    <property type="entry name" value="PRONE"/>
    <property type="match status" value="1"/>
</dbReference>
<dbReference type="Proteomes" id="UP000694251">
    <property type="component" value="Chromosome 9"/>
</dbReference>
<reference evidence="4 5" key="1">
    <citation type="submission" date="2020-12" db="EMBL/GenBank/DDBJ databases">
        <title>Concerted genomic and epigenomic changes stabilize Arabidopsis allopolyploids.</title>
        <authorList>
            <person name="Chen Z."/>
        </authorList>
    </citation>
    <scope>NUCLEOTIDE SEQUENCE [LARGE SCALE GENOMIC DNA]</scope>
    <source>
        <strain evidence="4">As9502</strain>
        <tissue evidence="4">Leaf</tissue>
    </source>
</reference>
<keyword evidence="5" id="KW-1185">Reference proteome</keyword>
<dbReference type="PANTHER" id="PTHR33101">
    <property type="entry name" value="ROP GUANINE NUCLEOTIDE EXCHANGE FACTOR 1"/>
    <property type="match status" value="1"/>
</dbReference>
<dbReference type="InterPro" id="IPR038937">
    <property type="entry name" value="RopGEF"/>
</dbReference>
<gene>
    <name evidence="4" type="ORF">ISN44_As09g019880</name>
</gene>
<comment type="caution">
    <text evidence="4">The sequence shown here is derived from an EMBL/GenBank/DDBJ whole genome shotgun (WGS) entry which is preliminary data.</text>
</comment>
<evidence type="ECO:0000256" key="2">
    <source>
        <dbReference type="PROSITE-ProRule" id="PRU00663"/>
    </source>
</evidence>
<dbReference type="AlphaFoldDB" id="A0A8T2AP64"/>
<dbReference type="OrthoDB" id="1053009at2759"/>
<accession>A0A8T2AP64</accession>
<dbReference type="Pfam" id="PF03759">
    <property type="entry name" value="PRONE"/>
    <property type="match status" value="1"/>
</dbReference>
<evidence type="ECO:0000313" key="5">
    <source>
        <dbReference type="Proteomes" id="UP000694251"/>
    </source>
</evidence>
<dbReference type="GO" id="GO:0005085">
    <property type="term" value="F:guanyl-nucleotide exchange factor activity"/>
    <property type="evidence" value="ECO:0007669"/>
    <property type="project" value="UniProtKB-UniRule"/>
</dbReference>
<evidence type="ECO:0000259" key="3">
    <source>
        <dbReference type="PROSITE" id="PS51334"/>
    </source>
</evidence>
<feature type="domain" description="PRONE" evidence="3">
    <location>
        <begin position="79"/>
        <end position="453"/>
    </location>
</feature>
<proteinExistence type="predicted"/>